<proteinExistence type="predicted"/>
<comment type="caution">
    <text evidence="1">The sequence shown here is derived from an EMBL/GenBank/DDBJ whole genome shotgun (WGS) entry which is preliminary data.</text>
</comment>
<gene>
    <name evidence="1" type="ORF">EI291_05525</name>
</gene>
<evidence type="ECO:0000313" key="1">
    <source>
        <dbReference type="EMBL" id="RSK50112.1"/>
    </source>
</evidence>
<protein>
    <recommendedName>
        <fullName evidence="3">Restriction endonuclease</fullName>
    </recommendedName>
</protein>
<dbReference type="OrthoDB" id="1148122at2"/>
<organism evidence="1 2">
    <name type="scientific">Hymenobacter rigui</name>
    <dbReference type="NCBI Taxonomy" id="334424"/>
    <lineage>
        <taxon>Bacteria</taxon>
        <taxon>Pseudomonadati</taxon>
        <taxon>Bacteroidota</taxon>
        <taxon>Cytophagia</taxon>
        <taxon>Cytophagales</taxon>
        <taxon>Hymenobacteraceae</taxon>
        <taxon>Hymenobacter</taxon>
    </lineage>
</organism>
<accession>A0A428KU54</accession>
<dbReference type="EMBL" id="RWIT01000002">
    <property type="protein sequence ID" value="RSK50112.1"/>
    <property type="molecule type" value="Genomic_DNA"/>
</dbReference>
<dbReference type="RefSeq" id="WP_125418810.1">
    <property type="nucleotide sequence ID" value="NZ_RWIT01000002.1"/>
</dbReference>
<dbReference type="Proteomes" id="UP000273500">
    <property type="component" value="Unassembled WGS sequence"/>
</dbReference>
<sequence length="380" mass="43535">MVDFDYMAGTVKLDDPAGPRSILEIRSALAKAYELSQHTLFADDPVLDVFEDKPWHMHRTTVERMLLEIDTLPSLKNRIYTMTSQGLELAIAELQSTERTLAKVAGSEHEYFVKLHLAGKLKAELRYLVSLARHGVITTNKSAIEEQLDALSSSAQKVVYLKQLLLSYKQREDHYDKEQYAELTKFIKLEKKKWALSVDEPQPYFATTVDLLTFISNVVTTELEHNIRYQAGYKNFWRDAHYTVDKSEVEVQPYIRTVLEPACKQRNVAIHRESFAADGSIDMTFTYLDLRVCMEIKKAQHPDVETAISKQLVTYMQAEKTDAGIYLVLWYKSSNGISLPARYATPNELANTLQRHSATDYHIKAYVIDCTKPISPSKRQ</sequence>
<name>A0A428KU54_9BACT</name>
<evidence type="ECO:0000313" key="2">
    <source>
        <dbReference type="Proteomes" id="UP000273500"/>
    </source>
</evidence>
<reference evidence="1 2" key="1">
    <citation type="submission" date="2018-12" db="EMBL/GenBank/DDBJ databases">
        <authorList>
            <person name="Feng G."/>
            <person name="Zhu H."/>
        </authorList>
    </citation>
    <scope>NUCLEOTIDE SEQUENCE [LARGE SCALE GENOMIC DNA]</scope>
    <source>
        <strain evidence="1 2">KCTC 12533</strain>
    </source>
</reference>
<dbReference type="AlphaFoldDB" id="A0A428KU54"/>
<keyword evidence="2" id="KW-1185">Reference proteome</keyword>
<evidence type="ECO:0008006" key="3">
    <source>
        <dbReference type="Google" id="ProtNLM"/>
    </source>
</evidence>